<dbReference type="EMBL" id="JARAVY010000003">
    <property type="protein sequence ID" value="MDX2909096.1"/>
    <property type="molecule type" value="Genomic_DNA"/>
</dbReference>
<dbReference type="Gene3D" id="1.10.390.10">
    <property type="entry name" value="Neutral Protease Domain 2"/>
    <property type="match status" value="1"/>
</dbReference>
<keyword evidence="6 16" id="KW-0031">Aminopeptidase</keyword>
<evidence type="ECO:0000256" key="6">
    <source>
        <dbReference type="ARBA" id="ARBA00022438"/>
    </source>
</evidence>
<dbReference type="GO" id="GO:0016285">
    <property type="term" value="F:alanyl aminopeptidase activity"/>
    <property type="evidence" value="ECO:0007669"/>
    <property type="project" value="UniProtKB-EC"/>
</dbReference>
<dbReference type="InterPro" id="IPR045357">
    <property type="entry name" value="Aminopeptidase_N-like_N"/>
</dbReference>
<sequence length="859" mass="95128">MPGTNLTRDEAQQRAALLSVDSYEIDLDLSGAQEGGTYRSVTTVRFDVAENGGESFIDLVAPTVHEVTLNGDALDPAEVFADSRIALPGLLEGRNILRVVADAAYTNTGEGLHRFVDPVDDQAYLYTQFEVPDARRVFASFEQPDLKATFQFTVKAPTGWTVISNSPTPEPKDDVWVFEPTPRISTYITALIVGPYHSVHSVYEKDGQSVPLGIYCRPSLAEHLDSDAIFEVTRQGFAWFQEKFDYAYPFEKYDQLFVPEFNAGAMENAGAVTIRDQYVFRSKVTDAAYEVRAETILHELAHMWFGDLVTMEWWNDLWLNESFATYTSIACQAAAPGSRWPHSWTTFANSMKTWAYRQDQLPSTHPIMAEINDLDDVLVNFDGITYAKGASVLKQLVAYVGEDEFFRGVQAYFKAHAYGNTRLSDLLGSLEETSGRDLKSWSKAWLETAGINVLRPEIETDGQGVITAFAIRQEAPALPTGAKGEPTLRPHRIAVGLYELDDASGKLVRDERVELDVDGELTAVPQLVGRRRPAVVLLNDDDLSYAKVRLDEQSLAFVTEHLGDFESSLPRALCWASAWDMTRDAELATRDYLSLVLSGIGKESDIGVVQSLHRQVKLAIELYADPVAREALLTRWTDATLAHLRASEAASDHQLAWARAFAATARTPEQLDLLEALLEGTQTIEGLAVDTELRWSFVQRLAAVGRYDEAEIAGEYERDRTAAGERHAATARASRPTAEAKAEAWAQVVESDKLPNAVQEAVIGGFVQTDQRDLLATYTDKYFEVVKGIWESRSHEIAQQIAIGLYPTVQVSAETLHKTDTWLADAEPNAALRRLVSESRSGVERALKAQAADAAAPAE</sequence>
<dbReference type="SUPFAM" id="SSF63737">
    <property type="entry name" value="Leukotriene A4 hydrolase N-terminal domain"/>
    <property type="match status" value="1"/>
</dbReference>
<dbReference type="Gene3D" id="2.60.40.1730">
    <property type="entry name" value="tricorn interacting facor f3 domain"/>
    <property type="match status" value="1"/>
</dbReference>
<evidence type="ECO:0000256" key="9">
    <source>
        <dbReference type="ARBA" id="ARBA00022801"/>
    </source>
</evidence>
<dbReference type="NCBIfam" id="TIGR02412">
    <property type="entry name" value="pepN_strep_liv"/>
    <property type="match status" value="1"/>
</dbReference>
<dbReference type="InterPro" id="IPR050344">
    <property type="entry name" value="Peptidase_M1_aminopeptidases"/>
</dbReference>
<dbReference type="RefSeq" id="WP_086754601.1">
    <property type="nucleotide sequence ID" value="NZ_JAGJBZ010000001.1"/>
</dbReference>
<dbReference type="EC" id="3.4.11.2" evidence="4 12"/>
<dbReference type="PANTHER" id="PTHR11533">
    <property type="entry name" value="PROTEASE M1 ZINC METALLOPROTEASE"/>
    <property type="match status" value="1"/>
</dbReference>
<evidence type="ECO:0000256" key="11">
    <source>
        <dbReference type="ARBA" id="ARBA00023049"/>
    </source>
</evidence>
<dbReference type="Proteomes" id="UP001271723">
    <property type="component" value="Unassembled WGS sequence"/>
</dbReference>
<evidence type="ECO:0000256" key="3">
    <source>
        <dbReference type="ARBA" id="ARBA00010136"/>
    </source>
</evidence>
<evidence type="ECO:0000313" key="16">
    <source>
        <dbReference type="EMBL" id="MDX2909096.1"/>
    </source>
</evidence>
<gene>
    <name evidence="16" type="primary">pepN</name>
    <name evidence="16" type="ORF">PV517_10335</name>
</gene>
<reference evidence="16 17" key="1">
    <citation type="journal article" date="2023" name="Microb. Genom.">
        <title>Mesoterricola silvestris gen. nov., sp. nov., Mesoterricola sediminis sp. nov., Geothrix oryzae sp. nov., Geothrix edaphica sp. nov., Geothrix rubra sp. nov., and Geothrix limicola sp. nov., six novel members of Acidobacteriota isolated from soils.</title>
        <authorList>
            <person name="Weisberg A.J."/>
            <person name="Pearce E."/>
            <person name="Kramer C.G."/>
            <person name="Chang J.H."/>
            <person name="Clarke C.R."/>
        </authorList>
    </citation>
    <scope>NUCLEOTIDE SEQUENCE [LARGE SCALE GENOMIC DNA]</scope>
    <source>
        <strain evidence="16 17">NRRL_B-2795</strain>
    </source>
</reference>
<evidence type="ECO:0000259" key="13">
    <source>
        <dbReference type="Pfam" id="PF01433"/>
    </source>
</evidence>
<dbReference type="PANTHER" id="PTHR11533:SF174">
    <property type="entry name" value="PUROMYCIN-SENSITIVE AMINOPEPTIDASE-RELATED"/>
    <property type="match status" value="1"/>
</dbReference>
<dbReference type="InterPro" id="IPR014782">
    <property type="entry name" value="Peptidase_M1_dom"/>
</dbReference>
<comment type="similarity">
    <text evidence="3">Belongs to the peptidase M1 family.</text>
</comment>
<dbReference type="CDD" id="cd09602">
    <property type="entry name" value="M1_APN"/>
    <property type="match status" value="1"/>
</dbReference>
<evidence type="ECO:0000256" key="12">
    <source>
        <dbReference type="NCBIfam" id="TIGR02412"/>
    </source>
</evidence>
<organism evidence="16 17">
    <name type="scientific">Streptomyces griseiscabiei</name>
    <dbReference type="NCBI Taxonomy" id="2993540"/>
    <lineage>
        <taxon>Bacteria</taxon>
        <taxon>Bacillati</taxon>
        <taxon>Actinomycetota</taxon>
        <taxon>Actinomycetes</taxon>
        <taxon>Kitasatosporales</taxon>
        <taxon>Streptomycetaceae</taxon>
        <taxon>Streptomyces</taxon>
    </lineage>
</organism>
<feature type="domain" description="ERAP1-like C-terminal" evidence="14">
    <location>
        <begin position="536"/>
        <end position="845"/>
    </location>
</feature>
<dbReference type="InterPro" id="IPR001930">
    <property type="entry name" value="Peptidase_M1"/>
</dbReference>
<keyword evidence="17" id="KW-1185">Reference proteome</keyword>
<evidence type="ECO:0000259" key="14">
    <source>
        <dbReference type="Pfam" id="PF11838"/>
    </source>
</evidence>
<keyword evidence="8" id="KW-0479">Metal-binding</keyword>
<dbReference type="InterPro" id="IPR027268">
    <property type="entry name" value="Peptidase_M4/M1_CTD_sf"/>
</dbReference>
<dbReference type="InterPro" id="IPR012778">
    <property type="entry name" value="Pept_M1_aminopeptidase"/>
</dbReference>
<keyword evidence="11" id="KW-0482">Metalloprotease</keyword>
<evidence type="ECO:0000259" key="15">
    <source>
        <dbReference type="Pfam" id="PF17900"/>
    </source>
</evidence>
<name>A0ABU4L078_9ACTN</name>
<comment type="caution">
    <text evidence="16">The sequence shown here is derived from an EMBL/GenBank/DDBJ whole genome shotgun (WGS) entry which is preliminary data.</text>
</comment>
<dbReference type="Pfam" id="PF01433">
    <property type="entry name" value="Peptidase_M1"/>
    <property type="match status" value="1"/>
</dbReference>
<dbReference type="Pfam" id="PF17900">
    <property type="entry name" value="Peptidase_M1_N"/>
    <property type="match status" value="1"/>
</dbReference>
<evidence type="ECO:0000256" key="4">
    <source>
        <dbReference type="ARBA" id="ARBA00012564"/>
    </source>
</evidence>
<dbReference type="SUPFAM" id="SSF55486">
    <property type="entry name" value="Metalloproteases ('zincins'), catalytic domain"/>
    <property type="match status" value="1"/>
</dbReference>
<protein>
    <recommendedName>
        <fullName evidence="5 12">Aminopeptidase N</fullName>
        <ecNumber evidence="4 12">3.4.11.2</ecNumber>
    </recommendedName>
</protein>
<evidence type="ECO:0000256" key="8">
    <source>
        <dbReference type="ARBA" id="ARBA00022723"/>
    </source>
</evidence>
<keyword evidence="7" id="KW-0645">Protease</keyword>
<evidence type="ECO:0000256" key="1">
    <source>
        <dbReference type="ARBA" id="ARBA00000098"/>
    </source>
</evidence>
<keyword evidence="10" id="KW-0862">Zinc</keyword>
<proteinExistence type="inferred from homology"/>
<dbReference type="InterPro" id="IPR042097">
    <property type="entry name" value="Aminopeptidase_N-like_N_sf"/>
</dbReference>
<dbReference type="Pfam" id="PF11838">
    <property type="entry name" value="ERAP1_C"/>
    <property type="match status" value="1"/>
</dbReference>
<evidence type="ECO:0000256" key="2">
    <source>
        <dbReference type="ARBA" id="ARBA00001947"/>
    </source>
</evidence>
<evidence type="ECO:0000256" key="7">
    <source>
        <dbReference type="ARBA" id="ARBA00022670"/>
    </source>
</evidence>
<evidence type="ECO:0000313" key="17">
    <source>
        <dbReference type="Proteomes" id="UP001271723"/>
    </source>
</evidence>
<evidence type="ECO:0000256" key="5">
    <source>
        <dbReference type="ARBA" id="ARBA00015611"/>
    </source>
</evidence>
<feature type="domain" description="Peptidase M1 membrane alanine aminopeptidase" evidence="13">
    <location>
        <begin position="230"/>
        <end position="445"/>
    </location>
</feature>
<feature type="domain" description="Aminopeptidase N-like N-terminal" evidence="15">
    <location>
        <begin position="103"/>
        <end position="188"/>
    </location>
</feature>
<dbReference type="InterPro" id="IPR024571">
    <property type="entry name" value="ERAP1-like_C_dom"/>
</dbReference>
<accession>A0ABU4L078</accession>
<evidence type="ECO:0000256" key="10">
    <source>
        <dbReference type="ARBA" id="ARBA00022833"/>
    </source>
</evidence>
<comment type="cofactor">
    <cofactor evidence="2">
        <name>Zn(2+)</name>
        <dbReference type="ChEBI" id="CHEBI:29105"/>
    </cofactor>
</comment>
<keyword evidence="9 16" id="KW-0378">Hydrolase</keyword>
<dbReference type="PRINTS" id="PR00756">
    <property type="entry name" value="ALADIPTASE"/>
</dbReference>
<comment type="catalytic activity">
    <reaction evidence="1">
        <text>Release of an N-terminal amino acid, Xaa-|-Yaa- from a peptide, amide or arylamide. Xaa is preferably Ala, but may be most amino acids including Pro (slow action). When a terminal hydrophobic residue is followed by a prolyl residue, the two may be released as an intact Xaa-Pro dipeptide.</text>
        <dbReference type="EC" id="3.4.11.2"/>
    </reaction>
</comment>